<keyword evidence="4" id="KW-1185">Reference proteome</keyword>
<dbReference type="InterPro" id="IPR011704">
    <property type="entry name" value="ATPase_dyneun-rel_AAA"/>
</dbReference>
<dbReference type="InterPro" id="IPR052934">
    <property type="entry name" value="Methyl-DNA_Rec/Restrict_Enz"/>
</dbReference>
<evidence type="ECO:0000256" key="1">
    <source>
        <dbReference type="SAM" id="Coils"/>
    </source>
</evidence>
<dbReference type="Proteomes" id="UP000265691">
    <property type="component" value="Unassembled WGS sequence"/>
</dbReference>
<feature type="domain" description="ATPase dynein-related AAA" evidence="2">
    <location>
        <begin position="428"/>
        <end position="606"/>
    </location>
</feature>
<name>A0A3A1Y3F2_9GAMM</name>
<dbReference type="AlphaFoldDB" id="A0A3A1Y3F2"/>
<keyword evidence="1" id="KW-0175">Coiled coil</keyword>
<feature type="coiled-coil region" evidence="1">
    <location>
        <begin position="745"/>
        <end position="782"/>
    </location>
</feature>
<dbReference type="GO" id="GO:0005524">
    <property type="term" value="F:ATP binding"/>
    <property type="evidence" value="ECO:0007669"/>
    <property type="project" value="InterPro"/>
</dbReference>
<dbReference type="EMBL" id="NRHC01000043">
    <property type="protein sequence ID" value="RIY32862.1"/>
    <property type="molecule type" value="Genomic_DNA"/>
</dbReference>
<reference evidence="3 4" key="1">
    <citation type="submission" date="2017-08" db="EMBL/GenBank/DDBJ databases">
        <title>Reclassification of Bisgaard taxon 37 and 44.</title>
        <authorList>
            <person name="Christensen H."/>
        </authorList>
    </citation>
    <scope>NUCLEOTIDE SEQUENCE [LARGE SCALE GENOMIC DNA]</scope>
    <source>
        <strain evidence="3 4">B96_3</strain>
    </source>
</reference>
<evidence type="ECO:0000259" key="2">
    <source>
        <dbReference type="Pfam" id="PF07728"/>
    </source>
</evidence>
<protein>
    <recommendedName>
        <fullName evidence="2">ATPase dynein-related AAA domain-containing protein</fullName>
    </recommendedName>
</protein>
<organism evidence="3 4">
    <name type="scientific">Psittacicella hinzii</name>
    <dbReference type="NCBI Taxonomy" id="2028575"/>
    <lineage>
        <taxon>Bacteria</taxon>
        <taxon>Pseudomonadati</taxon>
        <taxon>Pseudomonadota</taxon>
        <taxon>Gammaproteobacteria</taxon>
        <taxon>Pasteurellales</taxon>
        <taxon>Psittacicellaceae</taxon>
        <taxon>Psittacicella</taxon>
    </lineage>
</organism>
<proteinExistence type="predicted"/>
<dbReference type="GO" id="GO:0016887">
    <property type="term" value="F:ATP hydrolysis activity"/>
    <property type="evidence" value="ECO:0007669"/>
    <property type="project" value="InterPro"/>
</dbReference>
<dbReference type="PANTHER" id="PTHR37291:SF1">
    <property type="entry name" value="TYPE IV METHYL-DIRECTED RESTRICTION ENZYME ECOKMCRB SUBUNIT"/>
    <property type="match status" value="1"/>
</dbReference>
<dbReference type="RefSeq" id="WP_119525012.1">
    <property type="nucleotide sequence ID" value="NZ_NRHC01000043.1"/>
</dbReference>
<sequence>MDNINEFDQLPTQLQVGDYGLVKSEVPEQSFVFSKVKLNFDGENFVFDLTEQKDLHANLQEYALEKNVKFFLLFDLEESAQVNADKYTGAMLYLHNTIPWEHVVVSRSQLTEEAEGVQVSFSYEYVNLNLDLDNFNKGETVNYGSGNRDYFLISYIAKQVLTQELFEFTPPSGDYLRHKKMILRCREAFTQYLDKLIENNKSKDKVSYQEYGNGLIIKINEEEKYLIYTSNLAITKESTSSTNSYPYLLMHERSAAYLYWKKSGNPLPVYIVCLEIRKDKELDQEQEIRRQIYFVTYKYINANGEAEAGRNRHKIPENFNELTDYTLSNEPYFYGPAGNGNEYFVRYYVNKEHLFSFLEATNVDNLQDLPNTKKKYASMFKDSLAILSETSDTEGFEDVEYVEDSEDIFAKPVQNDEDLRFKPHQRIFFGAPGTGKSYSLNKEAKDCFTRIYSEGNDYDESLNQCIARITFHPNYSYAHFVGSYKPVTDKDGNIKYEFVPGVFLKHLVEAINNEDKNYLLIIEEINRAQVSAVFGDIFQLLDRNEAGDSVYRLAIPEDMAGYLQKHISDFDPLENQLYLPKNFYIWATMNSADQGVFPMDTAFKRRWNFEYVDLDNGRNSKNKGFNFEVSLVHNNTKISVTLTWNEFREAINEDLSKLSVPEDKLLGYFFVNEKGLERLPAEKRLQEGQKLILDKVITYLYDDVAKALRSKVFNTTECPRYGSLRKTFNENFSKVFNFTNMTKLKYLLDSKLEEIQAKIEEAKAEEAKAEEAKAEEVKTEEVIS</sequence>
<dbReference type="PANTHER" id="PTHR37291">
    <property type="entry name" value="5-METHYLCYTOSINE-SPECIFIC RESTRICTION ENZYME B"/>
    <property type="match status" value="1"/>
</dbReference>
<dbReference type="InterPro" id="IPR027417">
    <property type="entry name" value="P-loop_NTPase"/>
</dbReference>
<accession>A0A3A1Y3F2</accession>
<comment type="caution">
    <text evidence="3">The sequence shown here is derived from an EMBL/GenBank/DDBJ whole genome shotgun (WGS) entry which is preliminary data.</text>
</comment>
<evidence type="ECO:0000313" key="3">
    <source>
        <dbReference type="EMBL" id="RIY32862.1"/>
    </source>
</evidence>
<dbReference type="OrthoDB" id="9781481at2"/>
<dbReference type="SUPFAM" id="SSF52540">
    <property type="entry name" value="P-loop containing nucleoside triphosphate hydrolases"/>
    <property type="match status" value="1"/>
</dbReference>
<dbReference type="Gene3D" id="3.40.50.300">
    <property type="entry name" value="P-loop containing nucleotide triphosphate hydrolases"/>
    <property type="match status" value="1"/>
</dbReference>
<dbReference type="Pfam" id="PF07728">
    <property type="entry name" value="AAA_5"/>
    <property type="match status" value="1"/>
</dbReference>
<gene>
    <name evidence="3" type="ORF">CKF54_03990</name>
</gene>
<evidence type="ECO:0000313" key="4">
    <source>
        <dbReference type="Proteomes" id="UP000265691"/>
    </source>
</evidence>